<reference evidence="2 3" key="1">
    <citation type="journal article" date="2018" name="Nat. Ecol. Evol.">
        <title>Pezizomycetes genomes reveal the molecular basis of ectomycorrhizal truffle lifestyle.</title>
        <authorList>
            <person name="Murat C."/>
            <person name="Payen T."/>
            <person name="Noel B."/>
            <person name="Kuo A."/>
            <person name="Morin E."/>
            <person name="Chen J."/>
            <person name="Kohler A."/>
            <person name="Krizsan K."/>
            <person name="Balestrini R."/>
            <person name="Da Silva C."/>
            <person name="Montanini B."/>
            <person name="Hainaut M."/>
            <person name="Levati E."/>
            <person name="Barry K.W."/>
            <person name="Belfiori B."/>
            <person name="Cichocki N."/>
            <person name="Clum A."/>
            <person name="Dockter R.B."/>
            <person name="Fauchery L."/>
            <person name="Guy J."/>
            <person name="Iotti M."/>
            <person name="Le Tacon F."/>
            <person name="Lindquist E.A."/>
            <person name="Lipzen A."/>
            <person name="Malagnac F."/>
            <person name="Mello A."/>
            <person name="Molinier V."/>
            <person name="Miyauchi S."/>
            <person name="Poulain J."/>
            <person name="Riccioni C."/>
            <person name="Rubini A."/>
            <person name="Sitrit Y."/>
            <person name="Splivallo R."/>
            <person name="Traeger S."/>
            <person name="Wang M."/>
            <person name="Zifcakova L."/>
            <person name="Wipf D."/>
            <person name="Zambonelli A."/>
            <person name="Paolocci F."/>
            <person name="Nowrousian M."/>
            <person name="Ottonello S."/>
            <person name="Baldrian P."/>
            <person name="Spatafora J.W."/>
            <person name="Henrissat B."/>
            <person name="Nagy L.G."/>
            <person name="Aury J.M."/>
            <person name="Wincker P."/>
            <person name="Grigoriev I.V."/>
            <person name="Bonfante P."/>
            <person name="Martin F.M."/>
        </authorList>
    </citation>
    <scope>NUCLEOTIDE SEQUENCE [LARGE SCALE GENOMIC DNA]</scope>
    <source>
        <strain evidence="2 3">RN42</strain>
    </source>
</reference>
<keyword evidence="3" id="KW-1185">Reference proteome</keyword>
<evidence type="ECO:0000313" key="2">
    <source>
        <dbReference type="EMBL" id="RPA80197.1"/>
    </source>
</evidence>
<evidence type="ECO:0000256" key="1">
    <source>
        <dbReference type="SAM" id="MobiDB-lite"/>
    </source>
</evidence>
<gene>
    <name evidence="2" type="ORF">BJ508DRAFT_327508</name>
</gene>
<dbReference type="AlphaFoldDB" id="A0A3N4I414"/>
<accession>A0A3N4I414</accession>
<dbReference type="EMBL" id="ML119690">
    <property type="protein sequence ID" value="RPA80197.1"/>
    <property type="molecule type" value="Genomic_DNA"/>
</dbReference>
<name>A0A3N4I414_ASCIM</name>
<dbReference type="Proteomes" id="UP000275078">
    <property type="component" value="Unassembled WGS sequence"/>
</dbReference>
<proteinExistence type="predicted"/>
<protein>
    <submittedName>
        <fullName evidence="2">Uncharacterized protein</fullName>
    </submittedName>
</protein>
<organism evidence="2 3">
    <name type="scientific">Ascobolus immersus RN42</name>
    <dbReference type="NCBI Taxonomy" id="1160509"/>
    <lineage>
        <taxon>Eukaryota</taxon>
        <taxon>Fungi</taxon>
        <taxon>Dikarya</taxon>
        <taxon>Ascomycota</taxon>
        <taxon>Pezizomycotina</taxon>
        <taxon>Pezizomycetes</taxon>
        <taxon>Pezizales</taxon>
        <taxon>Ascobolaceae</taxon>
        <taxon>Ascobolus</taxon>
    </lineage>
</organism>
<sequence length="501" mass="56023">MPRDGSDYGYGYVTTIPTQSDLRRDTIFDDLGPDPWLDPQWINSPSAPGSPMDIDTGDEFDLQPSPDSVAERLEEWMQHEQALNLEDPVEWVQANQVEAREMELMAMLGENGGNGAGHEWIDNTDDPEEIVGLEEDRFDALLAASGGFEAGPEPRPAVNRRNSIGAETVVSDASSVPAWAEELDEVISNPDEEEDDFLVTSSDPPWDDWNNDDLDNQAPVPDIPPEMLQNLPDWSTYDFSPPASTPVASFTHKSFLLPPPHEGSIGARYHLSPTSTIPNTFLTSQCISHRAQQLNLTSLRPETRWSTLLSPYNSLFVDLVASLTCSNVDYDFAHEENTLLAKWEDLLRQTIQIHITAWDMRLPVSPCSSVSQLQRRIGKASLFLHYWEEVFHYLAGVVRNSRSSVKERVKLIPDDRDTSNLPELGLSGDMARWRVGRVESVLAGMNQGFFQAFAGERRKCRGWLRDRGVLRLGLPEREGVVRVGGVEVRTESGGFFSRAVT</sequence>
<feature type="region of interest" description="Disordered" evidence="1">
    <location>
        <begin position="24"/>
        <end position="65"/>
    </location>
</feature>
<evidence type="ECO:0000313" key="3">
    <source>
        <dbReference type="Proteomes" id="UP000275078"/>
    </source>
</evidence>